<dbReference type="AlphaFoldDB" id="A0A2Z6NDU6"/>
<dbReference type="Proteomes" id="UP000242715">
    <property type="component" value="Unassembled WGS sequence"/>
</dbReference>
<reference evidence="2" key="1">
    <citation type="journal article" date="2017" name="Front. Plant Sci.">
        <title>Climate Clever Clovers: New Paradigm to Reduce the Environmental Footprint of Ruminants by Breeding Low Methanogenic Forages Utilizing Haplotype Variation.</title>
        <authorList>
            <person name="Kaur P."/>
            <person name="Appels R."/>
            <person name="Bayer P.E."/>
            <person name="Keeble-Gagnere G."/>
            <person name="Wang J."/>
            <person name="Hirakawa H."/>
            <person name="Shirasawa K."/>
            <person name="Vercoe P."/>
            <person name="Stefanova K."/>
            <person name="Durmic Z."/>
            <person name="Nichols P."/>
            <person name="Revell C."/>
            <person name="Isobe S.N."/>
            <person name="Edwards D."/>
            <person name="Erskine W."/>
        </authorList>
    </citation>
    <scope>NUCLEOTIDE SEQUENCE [LARGE SCALE GENOMIC DNA]</scope>
    <source>
        <strain evidence="2">cv. Daliak</strain>
    </source>
</reference>
<dbReference type="EMBL" id="DF973944">
    <property type="protein sequence ID" value="GAU42858.1"/>
    <property type="molecule type" value="Genomic_DNA"/>
</dbReference>
<dbReference type="PANTHER" id="PTHR10635">
    <property type="entry name" value="COATOMER SUBUNIT BETA"/>
    <property type="match status" value="1"/>
</dbReference>
<keyword evidence="2" id="KW-1185">Reference proteome</keyword>
<organism evidence="1 2">
    <name type="scientific">Trifolium subterraneum</name>
    <name type="common">Subterranean clover</name>
    <dbReference type="NCBI Taxonomy" id="3900"/>
    <lineage>
        <taxon>Eukaryota</taxon>
        <taxon>Viridiplantae</taxon>
        <taxon>Streptophyta</taxon>
        <taxon>Embryophyta</taxon>
        <taxon>Tracheophyta</taxon>
        <taxon>Spermatophyta</taxon>
        <taxon>Magnoliopsida</taxon>
        <taxon>eudicotyledons</taxon>
        <taxon>Gunneridae</taxon>
        <taxon>Pentapetalae</taxon>
        <taxon>rosids</taxon>
        <taxon>fabids</taxon>
        <taxon>Fabales</taxon>
        <taxon>Fabaceae</taxon>
        <taxon>Papilionoideae</taxon>
        <taxon>50 kb inversion clade</taxon>
        <taxon>NPAAA clade</taxon>
        <taxon>Hologalegina</taxon>
        <taxon>IRL clade</taxon>
        <taxon>Trifolieae</taxon>
        <taxon>Trifolium</taxon>
    </lineage>
</organism>
<dbReference type="OrthoDB" id="10261439at2759"/>
<dbReference type="GO" id="GO:0006891">
    <property type="term" value="P:intra-Golgi vesicle-mediated transport"/>
    <property type="evidence" value="ECO:0007669"/>
    <property type="project" value="TreeGrafter"/>
</dbReference>
<dbReference type="PANTHER" id="PTHR10635:SF0">
    <property type="entry name" value="COATOMER SUBUNIT BETA"/>
    <property type="match status" value="1"/>
</dbReference>
<evidence type="ECO:0000313" key="2">
    <source>
        <dbReference type="Proteomes" id="UP000242715"/>
    </source>
</evidence>
<dbReference type="GO" id="GO:0006886">
    <property type="term" value="P:intracellular protein transport"/>
    <property type="evidence" value="ECO:0007669"/>
    <property type="project" value="InterPro"/>
</dbReference>
<proteinExistence type="predicted"/>
<protein>
    <submittedName>
        <fullName evidence="1">Uncharacterized protein</fullName>
    </submittedName>
</protein>
<dbReference type="GO" id="GO:0030126">
    <property type="term" value="C:COPI vesicle coat"/>
    <property type="evidence" value="ECO:0007669"/>
    <property type="project" value="TreeGrafter"/>
</dbReference>
<name>A0A2Z6NDU6_TRISU</name>
<gene>
    <name evidence="1" type="ORF">TSUD_13260</name>
</gene>
<accession>A0A2Z6NDU6</accession>
<evidence type="ECO:0000313" key="1">
    <source>
        <dbReference type="EMBL" id="GAU42858.1"/>
    </source>
</evidence>
<dbReference type="GO" id="GO:0006888">
    <property type="term" value="P:endoplasmic reticulum to Golgi vesicle-mediated transport"/>
    <property type="evidence" value="ECO:0007669"/>
    <property type="project" value="TreeGrafter"/>
</dbReference>
<dbReference type="InterPro" id="IPR016460">
    <property type="entry name" value="COPB1"/>
</dbReference>
<sequence length="199" mass="22597">MMNEVMSVYKLPHGDQLLDSAPEIIEKFLASEQDASSKRNAFLMLFSCAQDRAVNYLFLNIDRIIDWGEQFKHHFNTQAPYPWTASGKNFNKFHLPGCLLPWISASFATPAAGSTSYASPTCDTPSPAQCEEVNKVLIGLQIDPMAIPDIVGAITSKEVRGLLYSRECRLTFAQKLQRKYYQPQPQPQSYQSYQPYDFR</sequence>